<name>A0A4R6DR34_9RHOO</name>
<keyword evidence="1" id="KW-0732">Signal</keyword>
<evidence type="ECO:0000256" key="1">
    <source>
        <dbReference type="SAM" id="SignalP"/>
    </source>
</evidence>
<organism evidence="2 3">
    <name type="scientific">Azoarcus indigens</name>
    <dbReference type="NCBI Taxonomy" id="29545"/>
    <lineage>
        <taxon>Bacteria</taxon>
        <taxon>Pseudomonadati</taxon>
        <taxon>Pseudomonadota</taxon>
        <taxon>Betaproteobacteria</taxon>
        <taxon>Rhodocyclales</taxon>
        <taxon>Zoogloeaceae</taxon>
        <taxon>Azoarcus</taxon>
    </lineage>
</organism>
<accession>A0A4R6DR34</accession>
<feature type="chain" id="PRO_5020694019" description="Secreted protein" evidence="1">
    <location>
        <begin position="32"/>
        <end position="204"/>
    </location>
</feature>
<keyword evidence="3" id="KW-1185">Reference proteome</keyword>
<evidence type="ECO:0000313" key="3">
    <source>
        <dbReference type="Proteomes" id="UP000295129"/>
    </source>
</evidence>
<gene>
    <name evidence="2" type="ORF">C7389_12312</name>
</gene>
<dbReference type="Proteomes" id="UP000295129">
    <property type="component" value="Unassembled WGS sequence"/>
</dbReference>
<reference evidence="2 3" key="1">
    <citation type="submission" date="2019-03" db="EMBL/GenBank/DDBJ databases">
        <title>Genomic Encyclopedia of Type Strains, Phase IV (KMG-IV): sequencing the most valuable type-strain genomes for metagenomic binning, comparative biology and taxonomic classification.</title>
        <authorList>
            <person name="Goeker M."/>
        </authorList>
    </citation>
    <scope>NUCLEOTIDE SEQUENCE [LARGE SCALE GENOMIC DNA]</scope>
    <source>
        <strain evidence="2 3">DSM 12121</strain>
    </source>
</reference>
<dbReference type="RefSeq" id="WP_211168527.1">
    <property type="nucleotide sequence ID" value="NZ_SNVV01000023.1"/>
</dbReference>
<sequence length="204" mass="20885">MTFLPQLPSRRLLAGALLAASAAFAPMPASASPGAHGPNGEHLDAAPAAVALSASPRLEAHSEAFELVGKLEHGQFAFYVARYDSNEPVLNAQVEIELGERRTQAVFRVEQGDYLVADAAFTAALAAPGEHPLLFTLSVGDESDLVDGSLKVAADQAGHAHDPAQAGGGLPPLAWGAGGVIAVAALGTLALRRRKPAFPTGGRA</sequence>
<comment type="caution">
    <text evidence="2">The sequence shown here is derived from an EMBL/GenBank/DDBJ whole genome shotgun (WGS) entry which is preliminary data.</text>
</comment>
<proteinExistence type="predicted"/>
<evidence type="ECO:0008006" key="4">
    <source>
        <dbReference type="Google" id="ProtNLM"/>
    </source>
</evidence>
<feature type="signal peptide" evidence="1">
    <location>
        <begin position="1"/>
        <end position="31"/>
    </location>
</feature>
<dbReference type="EMBL" id="SNVV01000023">
    <property type="protein sequence ID" value="TDN46939.1"/>
    <property type="molecule type" value="Genomic_DNA"/>
</dbReference>
<evidence type="ECO:0000313" key="2">
    <source>
        <dbReference type="EMBL" id="TDN46939.1"/>
    </source>
</evidence>
<protein>
    <recommendedName>
        <fullName evidence="4">Secreted protein</fullName>
    </recommendedName>
</protein>
<dbReference type="AlphaFoldDB" id="A0A4R6DR34"/>